<gene>
    <name evidence="1" type="ORF">NEQG_01855</name>
</gene>
<dbReference type="OMA" id="NYIFEGT"/>
<dbReference type="EMBL" id="GL870880">
    <property type="protein sequence ID" value="EIJ87783.1"/>
    <property type="molecule type" value="Genomic_DNA"/>
</dbReference>
<reference evidence="1" key="1">
    <citation type="submission" date="2011-01" db="EMBL/GenBank/DDBJ databases">
        <title>The Genome Sequence of Nematocida parisii strain ERTm3.</title>
        <authorList>
            <consortium name="The Broad Institute Genome Sequencing Platform"/>
            <consortium name="The Broad Institute Genome Sequencing Center for Infectious Disease"/>
            <person name="Cuomo C."/>
            <person name="Troemel E."/>
            <person name="Young S.K."/>
            <person name="Zeng Q."/>
            <person name="Gargeya S."/>
            <person name="Fitzgerald M."/>
            <person name="Haas B."/>
            <person name="Abouelleil A."/>
            <person name="Alvarado L."/>
            <person name="Arachchi H.M."/>
            <person name="Berlin A."/>
            <person name="Chapman S.B."/>
            <person name="Gearin G."/>
            <person name="Goldberg J."/>
            <person name="Griggs A."/>
            <person name="Gujja S."/>
            <person name="Hansen M."/>
            <person name="Heiman D."/>
            <person name="Howarth C."/>
            <person name="Larimer J."/>
            <person name="Lui A."/>
            <person name="MacDonald P.J.P."/>
            <person name="McCowen C."/>
            <person name="Montmayeur A."/>
            <person name="Murphy C."/>
            <person name="Neiman D."/>
            <person name="Pearson M."/>
            <person name="Priest M."/>
            <person name="Roberts A."/>
            <person name="Saif S."/>
            <person name="Shea T."/>
            <person name="Sisk P."/>
            <person name="Stolte C."/>
            <person name="Sykes S."/>
            <person name="Wortman J."/>
            <person name="Nusbaum C."/>
            <person name="Birren B."/>
        </authorList>
    </citation>
    <scope>NUCLEOTIDE SEQUENCE</scope>
    <source>
        <strain evidence="1">ERTm3</strain>
    </source>
</reference>
<evidence type="ECO:0000313" key="2">
    <source>
        <dbReference type="Proteomes" id="UP000002872"/>
    </source>
</evidence>
<dbReference type="AlphaFoldDB" id="I3EEY6"/>
<dbReference type="InParanoid" id="I3EEY6"/>
<keyword evidence="2" id="KW-1185">Reference proteome</keyword>
<dbReference type="OrthoDB" id="2187692at2759"/>
<dbReference type="Proteomes" id="UP000002872">
    <property type="component" value="Unassembled WGS sequence"/>
</dbReference>
<sequence>MSYQTTEPRERNTCETYKEIINTSKQNSPENYIFEGTKLDISKVLLNRSVITVSNTDRGISMNYTMKSPSKLFSASLFGDGSALGKIIPAKEEGLSLTCMRGAANNYFDIGYTKLFKRWSVSLSAINPDVELSKADFCTKQISPSGMLKGLKEKWKANTLSQLLSISPQKINISEKLHSGLLEAHRRVNGGIFTISSVLKLSPTLHIGQETILSVSKSGIAPESESSATFSSLIQKYSKEIASTCIISKVFDSWRVLGIYHTAGPAGALIEKSIDESLSLHGEASIDWRNILKNTEKVPSLPTVLQSIGGAIGTTIYSPGATTRVTASSNGAVSVSSDITIGDGASLNLSGQVSSNGPLLGIGFTFSS</sequence>
<proteinExistence type="predicted"/>
<accession>I3EEY6</accession>
<evidence type="ECO:0000313" key="1">
    <source>
        <dbReference type="EMBL" id="EIJ87783.1"/>
    </source>
</evidence>
<name>I3EEY6_NEMP3</name>
<dbReference type="VEuPathDB" id="MicrosporidiaDB:NEQG_01855"/>
<organism evidence="1 2">
    <name type="scientific">Nematocida parisii (strain ERTm3)</name>
    <name type="common">Nematode killer fungus</name>
    <dbReference type="NCBI Taxonomy" id="935791"/>
    <lineage>
        <taxon>Eukaryota</taxon>
        <taxon>Fungi</taxon>
        <taxon>Fungi incertae sedis</taxon>
        <taxon>Microsporidia</taxon>
        <taxon>Nematocida</taxon>
    </lineage>
</organism>
<protein>
    <submittedName>
        <fullName evidence="1">Uncharacterized protein</fullName>
    </submittedName>
</protein>
<dbReference type="HOGENOM" id="CLU_752462_0_0_1"/>